<dbReference type="InterPro" id="IPR029069">
    <property type="entry name" value="HotDog_dom_sf"/>
</dbReference>
<reference evidence="1 2" key="1">
    <citation type="submission" date="2019-03" db="EMBL/GenBank/DDBJ databases">
        <title>Draft Genome Sequence of Duganella callidus sp. nov., a Novel Duganella Species Isolated from Cultivated Soil.</title>
        <authorList>
            <person name="Raths R."/>
            <person name="Peta V."/>
            <person name="Bucking H."/>
        </authorList>
    </citation>
    <scope>NUCLEOTIDE SEQUENCE [LARGE SCALE GENOMIC DNA]</scope>
    <source>
        <strain evidence="1 2">DN04</strain>
    </source>
</reference>
<sequence length="149" mass="16859">MFSKKLMAGWGDMDFNSHMRNTAFLDKAGDVRMLFLSEHGFPMREFMRLNLGPVVMKDEISYFKEVLLLEEITVTLSLAGLAEDGSRWILRSDIIRPDGKLAARVNSTGGWLDLEARRLIAPPPALMATWQALEQTDDFQQLPSSVKAR</sequence>
<keyword evidence="2" id="KW-1185">Reference proteome</keyword>
<evidence type="ECO:0000313" key="1">
    <source>
        <dbReference type="EMBL" id="TFW30316.1"/>
    </source>
</evidence>
<dbReference type="RefSeq" id="WP_135199908.1">
    <property type="nucleotide sequence ID" value="NZ_SPVG01000023.1"/>
</dbReference>
<dbReference type="Gene3D" id="3.10.129.10">
    <property type="entry name" value="Hotdog Thioesterase"/>
    <property type="match status" value="1"/>
</dbReference>
<comment type="caution">
    <text evidence="1">The sequence shown here is derived from an EMBL/GenBank/DDBJ whole genome shotgun (WGS) entry which is preliminary data.</text>
</comment>
<name>A0A4Y9SZZ8_9BURK</name>
<accession>A0A4Y9SZZ8</accession>
<dbReference type="SUPFAM" id="SSF54637">
    <property type="entry name" value="Thioesterase/thiol ester dehydrase-isomerase"/>
    <property type="match status" value="1"/>
</dbReference>
<dbReference type="CDD" id="cd00586">
    <property type="entry name" value="4HBT"/>
    <property type="match status" value="1"/>
</dbReference>
<organism evidence="1 2">
    <name type="scientific">Duganella callida</name>
    <dbReference type="NCBI Taxonomy" id="2561932"/>
    <lineage>
        <taxon>Bacteria</taxon>
        <taxon>Pseudomonadati</taxon>
        <taxon>Pseudomonadota</taxon>
        <taxon>Betaproteobacteria</taxon>
        <taxon>Burkholderiales</taxon>
        <taxon>Oxalobacteraceae</taxon>
        <taxon>Telluria group</taxon>
        <taxon>Duganella</taxon>
    </lineage>
</organism>
<dbReference type="OrthoDB" id="9799036at2"/>
<proteinExistence type="predicted"/>
<dbReference type="AlphaFoldDB" id="A0A4Y9SZZ8"/>
<dbReference type="Pfam" id="PF13279">
    <property type="entry name" value="4HBT_2"/>
    <property type="match status" value="1"/>
</dbReference>
<gene>
    <name evidence="1" type="ORF">E4L98_02065</name>
</gene>
<evidence type="ECO:0000313" key="2">
    <source>
        <dbReference type="Proteomes" id="UP000297729"/>
    </source>
</evidence>
<dbReference type="EMBL" id="SPVG01000023">
    <property type="protein sequence ID" value="TFW30316.1"/>
    <property type="molecule type" value="Genomic_DNA"/>
</dbReference>
<protein>
    <submittedName>
        <fullName evidence="1">Thioesterase</fullName>
    </submittedName>
</protein>
<dbReference type="Proteomes" id="UP000297729">
    <property type="component" value="Unassembled WGS sequence"/>
</dbReference>